<dbReference type="InterPro" id="IPR018060">
    <property type="entry name" value="HTH_AraC"/>
</dbReference>
<keyword evidence="3" id="KW-0804">Transcription</keyword>
<evidence type="ECO:0000256" key="1">
    <source>
        <dbReference type="ARBA" id="ARBA00023015"/>
    </source>
</evidence>
<dbReference type="SMART" id="SM00342">
    <property type="entry name" value="HTH_ARAC"/>
    <property type="match status" value="1"/>
</dbReference>
<keyword evidence="1" id="KW-0805">Transcription regulation</keyword>
<dbReference type="InterPro" id="IPR020449">
    <property type="entry name" value="Tscrpt_reg_AraC-type_HTH"/>
</dbReference>
<evidence type="ECO:0000256" key="3">
    <source>
        <dbReference type="ARBA" id="ARBA00023163"/>
    </source>
</evidence>
<reference evidence="5" key="2">
    <citation type="submission" date="2021-04" db="EMBL/GenBank/DDBJ databases">
        <authorList>
            <person name="Dong X."/>
        </authorList>
    </citation>
    <scope>NUCLEOTIDE SEQUENCE</scope>
    <source>
        <strain evidence="5">ZWT</strain>
    </source>
</reference>
<dbReference type="PANTHER" id="PTHR40055:SF1">
    <property type="entry name" value="TRANSCRIPTIONAL REGULATOR YGIV-RELATED"/>
    <property type="match status" value="1"/>
</dbReference>
<dbReference type="Proteomes" id="UP001056429">
    <property type="component" value="Unassembled WGS sequence"/>
</dbReference>
<proteinExistence type="predicted"/>
<dbReference type="RefSeq" id="WP_250857726.1">
    <property type="nucleotide sequence ID" value="NZ_JAGSOJ010000001.1"/>
</dbReference>
<accession>A0A9J6NX71</accession>
<keyword evidence="2" id="KW-0238">DNA-binding</keyword>
<dbReference type="Gene3D" id="3.20.80.10">
    <property type="entry name" value="Regulatory factor, effector binding domain"/>
    <property type="match status" value="1"/>
</dbReference>
<dbReference type="Gene3D" id="1.10.10.60">
    <property type="entry name" value="Homeodomain-like"/>
    <property type="match status" value="2"/>
</dbReference>
<dbReference type="InterPro" id="IPR009057">
    <property type="entry name" value="Homeodomain-like_sf"/>
</dbReference>
<dbReference type="InterPro" id="IPR018062">
    <property type="entry name" value="HTH_AraC-typ_CS"/>
</dbReference>
<dbReference type="SUPFAM" id="SSF55136">
    <property type="entry name" value="Probable bacterial effector-binding domain"/>
    <property type="match status" value="1"/>
</dbReference>
<gene>
    <name evidence="5" type="ORF">KDK92_03830</name>
</gene>
<sequence length="307" mass="35867">MTNSQSKKEYLRRIYKVQDYIETHLYDSLNLQELAVVAGFSKFHFHRIFKGIVQEPLSQYVNRLKLERAVFLLIHRPDMTVTDIAYHFGFADSAVFSRTFKNHYKVSPNHYRNQYSKNRKDPYKLSQYNEGVSKIEGKSKGELVQGNVEILMVDNINVAYLRHIGTYKDLAITFSEVLEKLFKYAKDQNLTIFEKTKVLTVYHDNPEFAKEDQLRTSLCMTIADNVVVEENSDIGSMMIPSGKYAVGHFDIFQKEYSGAWDFMYSEWLSNSGYQPRDSFAFEVYNNDPNTHPQNKHLVDIYLPIEPL</sequence>
<dbReference type="InterPro" id="IPR011256">
    <property type="entry name" value="Reg_factor_effector_dom_sf"/>
</dbReference>
<name>A0A9J6NX71_9CLOT</name>
<dbReference type="PANTHER" id="PTHR40055">
    <property type="entry name" value="TRANSCRIPTIONAL REGULATOR YGIV-RELATED"/>
    <property type="match status" value="1"/>
</dbReference>
<evidence type="ECO:0000256" key="2">
    <source>
        <dbReference type="ARBA" id="ARBA00023125"/>
    </source>
</evidence>
<dbReference type="PRINTS" id="PR00032">
    <property type="entry name" value="HTHARAC"/>
</dbReference>
<dbReference type="Pfam" id="PF06445">
    <property type="entry name" value="GyrI-like"/>
    <property type="match status" value="1"/>
</dbReference>
<dbReference type="EMBL" id="JAGSOJ010000001">
    <property type="protein sequence ID" value="MCM1988859.1"/>
    <property type="molecule type" value="Genomic_DNA"/>
</dbReference>
<dbReference type="AlphaFoldDB" id="A0A9J6NX71"/>
<dbReference type="InterPro" id="IPR029442">
    <property type="entry name" value="GyrI-like"/>
</dbReference>
<reference evidence="5" key="1">
    <citation type="journal article" date="2021" name="mSystems">
        <title>Bacteria and Archaea Synergistically Convert Glycine Betaine to Biogenic Methane in the Formosa Cold Seep of the South China Sea.</title>
        <authorList>
            <person name="Li L."/>
            <person name="Zhang W."/>
            <person name="Zhang S."/>
            <person name="Song L."/>
            <person name="Sun Q."/>
            <person name="Zhang H."/>
            <person name="Xiang H."/>
            <person name="Dong X."/>
        </authorList>
    </citation>
    <scope>NUCLEOTIDE SEQUENCE</scope>
    <source>
        <strain evidence="5">ZWT</strain>
    </source>
</reference>
<organism evidence="5 6">
    <name type="scientific">Oceanirhabdus seepicola</name>
    <dbReference type="NCBI Taxonomy" id="2828781"/>
    <lineage>
        <taxon>Bacteria</taxon>
        <taxon>Bacillati</taxon>
        <taxon>Bacillota</taxon>
        <taxon>Clostridia</taxon>
        <taxon>Eubacteriales</taxon>
        <taxon>Clostridiaceae</taxon>
        <taxon>Oceanirhabdus</taxon>
    </lineage>
</organism>
<dbReference type="PROSITE" id="PS01124">
    <property type="entry name" value="HTH_ARAC_FAMILY_2"/>
    <property type="match status" value="1"/>
</dbReference>
<dbReference type="InterPro" id="IPR010499">
    <property type="entry name" value="AraC_E-bd"/>
</dbReference>
<feature type="domain" description="HTH araC/xylS-type" evidence="4">
    <location>
        <begin position="15"/>
        <end position="114"/>
    </location>
</feature>
<dbReference type="Pfam" id="PF12833">
    <property type="entry name" value="HTH_18"/>
    <property type="match status" value="1"/>
</dbReference>
<keyword evidence="6" id="KW-1185">Reference proteome</keyword>
<evidence type="ECO:0000313" key="6">
    <source>
        <dbReference type="Proteomes" id="UP001056429"/>
    </source>
</evidence>
<dbReference type="GO" id="GO:0003700">
    <property type="term" value="F:DNA-binding transcription factor activity"/>
    <property type="evidence" value="ECO:0007669"/>
    <property type="project" value="InterPro"/>
</dbReference>
<evidence type="ECO:0000313" key="5">
    <source>
        <dbReference type="EMBL" id="MCM1988859.1"/>
    </source>
</evidence>
<dbReference type="SUPFAM" id="SSF46689">
    <property type="entry name" value="Homeodomain-like"/>
    <property type="match status" value="2"/>
</dbReference>
<protein>
    <submittedName>
        <fullName evidence="5">AraC family transcriptional regulator</fullName>
    </submittedName>
</protein>
<evidence type="ECO:0000259" key="4">
    <source>
        <dbReference type="PROSITE" id="PS01124"/>
    </source>
</evidence>
<comment type="caution">
    <text evidence="5">The sequence shown here is derived from an EMBL/GenBank/DDBJ whole genome shotgun (WGS) entry which is preliminary data.</text>
</comment>
<dbReference type="SMART" id="SM00871">
    <property type="entry name" value="AraC_E_bind"/>
    <property type="match status" value="1"/>
</dbReference>
<dbReference type="InterPro" id="IPR050908">
    <property type="entry name" value="SmbC-like"/>
</dbReference>
<dbReference type="PROSITE" id="PS00041">
    <property type="entry name" value="HTH_ARAC_FAMILY_1"/>
    <property type="match status" value="1"/>
</dbReference>
<dbReference type="GO" id="GO:0043565">
    <property type="term" value="F:sequence-specific DNA binding"/>
    <property type="evidence" value="ECO:0007669"/>
    <property type="project" value="InterPro"/>
</dbReference>